<name>A0ABV7D5M8_9PROT</name>
<dbReference type="PANTHER" id="PTHR37302:SF1">
    <property type="entry name" value="PROTEIN DINB"/>
    <property type="match status" value="1"/>
</dbReference>
<evidence type="ECO:0000313" key="4">
    <source>
        <dbReference type="Proteomes" id="UP001595444"/>
    </source>
</evidence>
<accession>A0ABV7D5M8</accession>
<dbReference type="InterPro" id="IPR034660">
    <property type="entry name" value="DinB/YfiT-like"/>
</dbReference>
<evidence type="ECO:0000256" key="2">
    <source>
        <dbReference type="ARBA" id="ARBA00022723"/>
    </source>
</evidence>
<comment type="caution">
    <text evidence="3">The sequence shown here is derived from an EMBL/GenBank/DDBJ whole genome shotgun (WGS) entry which is preliminary data.</text>
</comment>
<keyword evidence="4" id="KW-1185">Reference proteome</keyword>
<comment type="similarity">
    <text evidence="1">Belongs to the DinB family.</text>
</comment>
<dbReference type="SUPFAM" id="SSF109854">
    <property type="entry name" value="DinB/YfiT-like putative metalloenzymes"/>
    <property type="match status" value="1"/>
</dbReference>
<keyword evidence="2" id="KW-0479">Metal-binding</keyword>
<sequence>MDVMDIRYYCDLMATYNATANRTLYDCCAQLSDDARTQDKGAFFGSIHATLNHIIVADDIWMARFKGEAVPHASLDTIVYDDFDPLQEGRVARDAAMLTFFKMAPDSFFKHDLSYHNMAGKAFSYPIRFVVNHFFNHQPHHRGQVHTLLSQAGLETPISDLIYLVKPQL</sequence>
<dbReference type="EMBL" id="JBHRSL010000007">
    <property type="protein sequence ID" value="MFC3052019.1"/>
    <property type="molecule type" value="Genomic_DNA"/>
</dbReference>
<dbReference type="Pfam" id="PF05163">
    <property type="entry name" value="DinB"/>
    <property type="match status" value="1"/>
</dbReference>
<dbReference type="Proteomes" id="UP001595444">
    <property type="component" value="Unassembled WGS sequence"/>
</dbReference>
<gene>
    <name evidence="3" type="ORF">ACFOKA_08880</name>
</gene>
<organism evidence="3 4">
    <name type="scientific">Kordiimonas pumila</name>
    <dbReference type="NCBI Taxonomy" id="2161677"/>
    <lineage>
        <taxon>Bacteria</taxon>
        <taxon>Pseudomonadati</taxon>
        <taxon>Pseudomonadota</taxon>
        <taxon>Alphaproteobacteria</taxon>
        <taxon>Kordiimonadales</taxon>
        <taxon>Kordiimonadaceae</taxon>
        <taxon>Kordiimonas</taxon>
    </lineage>
</organism>
<reference evidence="4" key="1">
    <citation type="journal article" date="2019" name="Int. J. Syst. Evol. Microbiol.">
        <title>The Global Catalogue of Microorganisms (GCM) 10K type strain sequencing project: providing services to taxonomists for standard genome sequencing and annotation.</title>
        <authorList>
            <consortium name="The Broad Institute Genomics Platform"/>
            <consortium name="The Broad Institute Genome Sequencing Center for Infectious Disease"/>
            <person name="Wu L."/>
            <person name="Ma J."/>
        </authorList>
    </citation>
    <scope>NUCLEOTIDE SEQUENCE [LARGE SCALE GENOMIC DNA]</scope>
    <source>
        <strain evidence="4">KCTC 62164</strain>
    </source>
</reference>
<proteinExistence type="inferred from homology"/>
<dbReference type="PANTHER" id="PTHR37302">
    <property type="entry name" value="SLR1116 PROTEIN"/>
    <property type="match status" value="1"/>
</dbReference>
<dbReference type="InterPro" id="IPR007837">
    <property type="entry name" value="DinB"/>
</dbReference>
<dbReference type="RefSeq" id="WP_228073787.1">
    <property type="nucleotide sequence ID" value="NZ_CP061205.1"/>
</dbReference>
<dbReference type="Gene3D" id="1.20.120.450">
    <property type="entry name" value="dinb family like domain"/>
    <property type="match status" value="1"/>
</dbReference>
<evidence type="ECO:0000313" key="3">
    <source>
        <dbReference type="EMBL" id="MFC3052019.1"/>
    </source>
</evidence>
<protein>
    <submittedName>
        <fullName evidence="3">DinB family protein</fullName>
    </submittedName>
</protein>
<evidence type="ECO:0000256" key="1">
    <source>
        <dbReference type="ARBA" id="ARBA00008635"/>
    </source>
</evidence>